<sequence length="812" mass="88664">MKKLSVLLLFFFLFLNYDNAGRAQTTIMIGGTEYQVDTLSHFKVGPGSYYTALHYYTSSVRLRTFFLEVDATNPYITFEAVHGKDSLITCEGITSMAQRKSKEGKVYFGGTNADFFATSGDIGYPVHGSIVEGQMGRTPAQTPHLAFSGKEVLIDNMLFTNSVCSIDGKDYPINGMNTGRKENQLILYNTLNGNYTHTNAYGVEVLVELQPGTEWGINKTLKAKVVSVVEGKGNMYILPQHAVLSGHGTAAEPLRTLSEGDEITLFIGVDKTGGRASQITAMVGGDRIILKDGIVQENDWAERHPRTSVGYSADGNKIYFCVVDGRSSISSGVTTKHLADIMKSAGAATALNLDGGGSSGLYVEKFGLMNQPSDSRERAVSNGIFAVNLAETDNQVAEILPFEQVVALPKYGSFTPVIYGYNKYGTLIDLNVENVIYECDSEVGTIKDDGTFFADGSQNGLIKVKWNQLETFIRIKYLKEESIALRLDSVIVDGFAGYPIELNAFIGDKKYPLAPYALTWTADDPAICTVDNGVLNGLSNGETLIHGTLDDLKCSLKVRVQIPEAHTATLLPLKEDSWSVKSSSNIKDIQLLDNGIKYTYSSGRSPYIELINAFEFYSLPEAIRFVINPGNAAISKVVVSGKENLATSSSIYEYNNELSKNADTEILLSMKEWFSKETVEHALFPVHFNSIKFPFVASGNPIGENVIQIKNMELVYEQVSVGVSSLKLLSSLVVYPNPVVDGRAYVALKTDELSITDVSVFNSEGQLQNVVPADNIKGGVLEIPVANLASGFYLVKVCMDNGECETLKLIVR</sequence>
<evidence type="ECO:0000256" key="1">
    <source>
        <dbReference type="SAM" id="SignalP"/>
    </source>
</evidence>
<gene>
    <name evidence="4" type="ORF">F3F73_09865</name>
</gene>
<dbReference type="PANTHER" id="PTHR40446">
    <property type="entry name" value="N-ACETYLGLUCOSAMINE-1-PHOSPHODIESTER ALPHA-N-ACETYLGLUCOSAMINIDASE"/>
    <property type="match status" value="1"/>
</dbReference>
<feature type="signal peptide" evidence="1">
    <location>
        <begin position="1"/>
        <end position="20"/>
    </location>
</feature>
<reference evidence="4 5" key="1">
    <citation type="journal article" date="2019" name="Nat. Med.">
        <title>A library of human gut bacterial isolates paired with longitudinal multiomics data enables mechanistic microbiome research.</title>
        <authorList>
            <person name="Poyet M."/>
            <person name="Groussin M."/>
            <person name="Gibbons S.M."/>
            <person name="Avila-Pacheco J."/>
            <person name="Jiang X."/>
            <person name="Kearney S.M."/>
            <person name="Perrotta A.R."/>
            <person name="Berdy B."/>
            <person name="Zhao S."/>
            <person name="Lieberman T.D."/>
            <person name="Swanson P.K."/>
            <person name="Smith M."/>
            <person name="Roesemann S."/>
            <person name="Alexander J.E."/>
            <person name="Rich S.A."/>
            <person name="Livny J."/>
            <person name="Vlamakis H."/>
            <person name="Clish C."/>
            <person name="Bullock K."/>
            <person name="Deik A."/>
            <person name="Scott J."/>
            <person name="Pierce K.A."/>
            <person name="Xavier R.J."/>
            <person name="Alm E.J."/>
        </authorList>
    </citation>
    <scope>NUCLEOTIDE SEQUENCE [LARGE SCALE GENOMIC DNA]</scope>
    <source>
        <strain evidence="4 5">BIOML-A10</strain>
    </source>
</reference>
<dbReference type="Gene3D" id="2.60.40.1080">
    <property type="match status" value="1"/>
</dbReference>
<dbReference type="GeneID" id="93115449"/>
<dbReference type="PANTHER" id="PTHR40446:SF2">
    <property type="entry name" value="N-ACETYLGLUCOSAMINE-1-PHOSPHODIESTER ALPHA-N-ACETYLGLUCOSAMINIDASE"/>
    <property type="match status" value="1"/>
</dbReference>
<feature type="chain" id="PRO_5029914991" evidence="1">
    <location>
        <begin position="21"/>
        <end position="812"/>
    </location>
</feature>
<dbReference type="Pfam" id="PF18962">
    <property type="entry name" value="Por_Secre_tail"/>
    <property type="match status" value="1"/>
</dbReference>
<dbReference type="NCBIfam" id="TIGR04183">
    <property type="entry name" value="Por_Secre_tail"/>
    <property type="match status" value="1"/>
</dbReference>
<dbReference type="RefSeq" id="WP_005926923.1">
    <property type="nucleotide sequence ID" value="NZ_CABKSE010000001.1"/>
</dbReference>
<evidence type="ECO:0000259" key="3">
    <source>
        <dbReference type="Pfam" id="PF18962"/>
    </source>
</evidence>
<dbReference type="AlphaFoldDB" id="A0A7J4XJK6"/>
<evidence type="ECO:0000259" key="2">
    <source>
        <dbReference type="Pfam" id="PF09992"/>
    </source>
</evidence>
<evidence type="ECO:0000313" key="5">
    <source>
        <dbReference type="Proteomes" id="UP000422221"/>
    </source>
</evidence>
<dbReference type="Pfam" id="PF09992">
    <property type="entry name" value="NAGPA"/>
    <property type="match status" value="1"/>
</dbReference>
<proteinExistence type="predicted"/>
<organism evidence="4 5">
    <name type="scientific">Bacteroides salyersiae</name>
    <dbReference type="NCBI Taxonomy" id="291644"/>
    <lineage>
        <taxon>Bacteria</taxon>
        <taxon>Pseudomonadati</taxon>
        <taxon>Bacteroidota</taxon>
        <taxon>Bacteroidia</taxon>
        <taxon>Bacteroidales</taxon>
        <taxon>Bacteroidaceae</taxon>
        <taxon>Bacteroides</taxon>
    </lineage>
</organism>
<dbReference type="InterPro" id="IPR026444">
    <property type="entry name" value="Secre_tail"/>
</dbReference>
<dbReference type="EMBL" id="VWMK01000008">
    <property type="protein sequence ID" value="KAA3765855.1"/>
    <property type="molecule type" value="Genomic_DNA"/>
</dbReference>
<name>A0A7J4XJK6_9BACE</name>
<comment type="caution">
    <text evidence="4">The sequence shown here is derived from an EMBL/GenBank/DDBJ whole genome shotgun (WGS) entry which is preliminary data.</text>
</comment>
<accession>A0A7J4XJK6</accession>
<feature type="domain" description="Phosphodiester glycosidase" evidence="2">
    <location>
        <begin position="222"/>
        <end position="385"/>
    </location>
</feature>
<dbReference type="InterPro" id="IPR018711">
    <property type="entry name" value="NAGPA"/>
</dbReference>
<dbReference type="Proteomes" id="UP000422221">
    <property type="component" value="Unassembled WGS sequence"/>
</dbReference>
<evidence type="ECO:0000313" key="4">
    <source>
        <dbReference type="EMBL" id="KAA3765855.1"/>
    </source>
</evidence>
<feature type="domain" description="Secretion system C-terminal sorting" evidence="3">
    <location>
        <begin position="734"/>
        <end position="811"/>
    </location>
</feature>
<keyword evidence="1" id="KW-0732">Signal</keyword>
<protein>
    <submittedName>
        <fullName evidence="4">T9SS type A sorting domain-containing protein</fullName>
    </submittedName>
</protein>